<evidence type="ECO:0000256" key="1">
    <source>
        <dbReference type="SAM" id="Phobius"/>
    </source>
</evidence>
<organism evidence="2 3">
    <name type="scientific">Lentzea indica</name>
    <dbReference type="NCBI Taxonomy" id="2604800"/>
    <lineage>
        <taxon>Bacteria</taxon>
        <taxon>Bacillati</taxon>
        <taxon>Actinomycetota</taxon>
        <taxon>Actinomycetes</taxon>
        <taxon>Pseudonocardiales</taxon>
        <taxon>Pseudonocardiaceae</taxon>
        <taxon>Lentzea</taxon>
    </lineage>
</organism>
<proteinExistence type="predicted"/>
<feature type="transmembrane region" description="Helical" evidence="1">
    <location>
        <begin position="39"/>
        <end position="61"/>
    </location>
</feature>
<comment type="caution">
    <text evidence="2">The sequence shown here is derived from an EMBL/GenBank/DDBJ whole genome shotgun (WGS) entry which is preliminary data.</text>
</comment>
<evidence type="ECO:0000313" key="2">
    <source>
        <dbReference type="EMBL" id="NKE61496.1"/>
    </source>
</evidence>
<name>A0ABX1FS97_9PSEU</name>
<accession>A0ABX1FS97</accession>
<protein>
    <submittedName>
        <fullName evidence="2">Uncharacterized protein</fullName>
    </submittedName>
</protein>
<sequence length="76" mass="7851">MSRQPDRSRSRRIVLVVAVFLAVVVTGSGEDCAPSSSTGALAALSLLPRLMGVLGRGLWLISAPGKANASECPSSR</sequence>
<gene>
    <name evidence="2" type="ORF">FXN61_33940</name>
</gene>
<evidence type="ECO:0000313" key="3">
    <source>
        <dbReference type="Proteomes" id="UP001515943"/>
    </source>
</evidence>
<dbReference type="EMBL" id="VSRL01000179">
    <property type="protein sequence ID" value="NKE61496.1"/>
    <property type="molecule type" value="Genomic_DNA"/>
</dbReference>
<keyword evidence="3" id="KW-1185">Reference proteome</keyword>
<dbReference type="RefSeq" id="WP_167978144.1">
    <property type="nucleotide sequence ID" value="NZ_VSRL01000179.1"/>
</dbReference>
<keyword evidence="1" id="KW-0812">Transmembrane</keyword>
<keyword evidence="1" id="KW-0472">Membrane</keyword>
<keyword evidence="1" id="KW-1133">Transmembrane helix</keyword>
<dbReference type="Proteomes" id="UP001515943">
    <property type="component" value="Unassembled WGS sequence"/>
</dbReference>
<reference evidence="2 3" key="1">
    <citation type="submission" date="2019-08" db="EMBL/GenBank/DDBJ databases">
        <title>Lentzea from Indian Himalayas.</title>
        <authorList>
            <person name="Mandal S."/>
            <person name="Mallick Gupta A."/>
            <person name="Maiti P.K."/>
            <person name="Sarkar J."/>
            <person name="Mandal S."/>
        </authorList>
    </citation>
    <scope>NUCLEOTIDE SEQUENCE [LARGE SCALE GENOMIC DNA]</scope>
    <source>
        <strain evidence="2 3">PSKA42</strain>
    </source>
</reference>